<keyword evidence="2" id="KW-1185">Reference proteome</keyword>
<name>A0A0M4SJR3_9NOSO</name>
<organism evidence="1 2">
    <name type="scientific">Nostoc piscinale CENA21</name>
    <dbReference type="NCBI Taxonomy" id="224013"/>
    <lineage>
        <taxon>Bacteria</taxon>
        <taxon>Bacillati</taxon>
        <taxon>Cyanobacteriota</taxon>
        <taxon>Cyanophyceae</taxon>
        <taxon>Nostocales</taxon>
        <taxon>Nostocaceae</taxon>
        <taxon>Nostoc</taxon>
    </lineage>
</organism>
<dbReference type="STRING" id="224013.ACX27_08480"/>
<reference evidence="2" key="1">
    <citation type="submission" date="2015-07" db="EMBL/GenBank/DDBJ databases">
        <title>Genome Of Nitrogen-Fixing Cyanobacterium Nostoc piscinale CENA21 From Solimoes/Amazon River Floodplain Sediments And Comparative Genomics To Uncover Biosynthetic Natural Products Potential.</title>
        <authorList>
            <person name="Leao T.F."/>
            <person name="Leao P.N."/>
            <person name="Guimaraes P.I."/>
            <person name="de Melo A.G.C."/>
            <person name="Ramos R.T.J."/>
            <person name="Silva A."/>
            <person name="Fiore M.F."/>
            <person name="Schneider M.P.C."/>
        </authorList>
    </citation>
    <scope>NUCLEOTIDE SEQUENCE [LARGE SCALE GENOMIC DNA]</scope>
    <source>
        <strain evidence="2">CENA21</strain>
    </source>
</reference>
<protein>
    <recommendedName>
        <fullName evidence="3">Carboxypeptidase regulatory-like domain-containing protein</fullName>
    </recommendedName>
</protein>
<sequence>MKKIADLRRQTIFIKQSERFVIAGRIVDEKSGISLPNVTVKASTGDRKLDERLGRTITDKDGFYRLEYSEDLLKEFGEKKTEINIEVLDQNNKTLYQSPKGITFKIGELYAIDVKVDSNKLPNSKQLAQEINAVRSQQIQALTQKQKQLSTRLQITSD</sequence>
<dbReference type="RefSeq" id="WP_062290901.1">
    <property type="nucleotide sequence ID" value="NZ_CP012036.1"/>
</dbReference>
<dbReference type="InterPro" id="IPR008969">
    <property type="entry name" value="CarboxyPept-like_regulatory"/>
</dbReference>
<dbReference type="SUPFAM" id="SSF49464">
    <property type="entry name" value="Carboxypeptidase regulatory domain-like"/>
    <property type="match status" value="1"/>
</dbReference>
<dbReference type="KEGG" id="npz:ACX27_08480"/>
<reference evidence="1 2" key="2">
    <citation type="journal article" date="2016" name="Genome Announc.">
        <title>Draft Genome Sequence of the N2-Fixing Cyanobacterium Nostoc piscinale CENA21, Isolated from the Brazilian Amazon Floodplain.</title>
        <authorList>
            <person name="Leao T."/>
            <person name="Guimaraes P.I."/>
            <person name="de Melo A.G."/>
            <person name="Ramos R.T."/>
            <person name="Leao P.N."/>
            <person name="Silva A."/>
            <person name="Fiore M.F."/>
            <person name="Schneider M.P."/>
        </authorList>
    </citation>
    <scope>NUCLEOTIDE SEQUENCE [LARGE SCALE GENOMIC DNA]</scope>
    <source>
        <strain evidence="1 2">CENA21</strain>
    </source>
</reference>
<accession>A0A0M4SJR3</accession>
<dbReference type="EMBL" id="CP012036">
    <property type="protein sequence ID" value="ALF52885.1"/>
    <property type="molecule type" value="Genomic_DNA"/>
</dbReference>
<dbReference type="AlphaFoldDB" id="A0A0M4SJR3"/>
<proteinExistence type="predicted"/>
<evidence type="ECO:0000313" key="1">
    <source>
        <dbReference type="EMBL" id="ALF52885.1"/>
    </source>
</evidence>
<evidence type="ECO:0008006" key="3">
    <source>
        <dbReference type="Google" id="ProtNLM"/>
    </source>
</evidence>
<evidence type="ECO:0000313" key="2">
    <source>
        <dbReference type="Proteomes" id="UP000062645"/>
    </source>
</evidence>
<gene>
    <name evidence="1" type="ORF">ACX27_08480</name>
</gene>
<dbReference type="OrthoDB" id="9805815at2"/>
<dbReference type="Proteomes" id="UP000062645">
    <property type="component" value="Chromosome"/>
</dbReference>